<dbReference type="GO" id="GO:0005694">
    <property type="term" value="C:chromosome"/>
    <property type="evidence" value="ECO:0007669"/>
    <property type="project" value="UniProtKB-SubCell"/>
</dbReference>
<proteinExistence type="predicted"/>
<evidence type="ECO:0000256" key="4">
    <source>
        <dbReference type="ARBA" id="ARBA00023242"/>
    </source>
</evidence>
<dbReference type="PANTHER" id="PTHR48225">
    <property type="entry name" value="HORMA DOMAIN-CONTAINING PROTEIN 1"/>
    <property type="match status" value="1"/>
</dbReference>
<evidence type="ECO:0000256" key="2">
    <source>
        <dbReference type="ARBA" id="ARBA00004286"/>
    </source>
</evidence>
<evidence type="ECO:0000313" key="7">
    <source>
        <dbReference type="Proteomes" id="UP000466442"/>
    </source>
</evidence>
<evidence type="ECO:0000313" key="6">
    <source>
        <dbReference type="EMBL" id="KAF6210540.1"/>
    </source>
</evidence>
<comment type="subcellular location">
    <subcellularLocation>
        <location evidence="2">Chromosome</location>
    </subcellularLocation>
    <subcellularLocation>
        <location evidence="1">Nucleus</location>
    </subcellularLocation>
</comment>
<dbReference type="GO" id="GO:0051321">
    <property type="term" value="P:meiotic cell cycle"/>
    <property type="evidence" value="ECO:0007669"/>
    <property type="project" value="UniProtKB-KW"/>
</dbReference>
<dbReference type="OrthoDB" id="6611615at2759"/>
<evidence type="ECO:0000256" key="3">
    <source>
        <dbReference type="ARBA" id="ARBA00022454"/>
    </source>
</evidence>
<protein>
    <submittedName>
        <fullName evidence="6">Uncharacterized protein</fullName>
    </submittedName>
</protein>
<dbReference type="Gene3D" id="3.30.900.10">
    <property type="entry name" value="HORMA domain"/>
    <property type="match status" value="1"/>
</dbReference>
<dbReference type="AlphaFoldDB" id="A0A6A4K7G3"/>
<dbReference type="SUPFAM" id="SSF56019">
    <property type="entry name" value="The spindle assembly checkpoint protein mad2"/>
    <property type="match status" value="1"/>
</dbReference>
<dbReference type="PROSITE" id="PS50815">
    <property type="entry name" value="HORMA"/>
    <property type="match status" value="1"/>
</dbReference>
<dbReference type="Proteomes" id="UP000466442">
    <property type="component" value="Linkage Group LG5"/>
</dbReference>
<organism evidence="6 7">
    <name type="scientific">Apolygus lucorum</name>
    <name type="common">Small green plant bug</name>
    <name type="synonym">Lygocoris lucorum</name>
    <dbReference type="NCBI Taxonomy" id="248454"/>
    <lineage>
        <taxon>Eukaryota</taxon>
        <taxon>Metazoa</taxon>
        <taxon>Ecdysozoa</taxon>
        <taxon>Arthropoda</taxon>
        <taxon>Hexapoda</taxon>
        <taxon>Insecta</taxon>
        <taxon>Pterygota</taxon>
        <taxon>Neoptera</taxon>
        <taxon>Paraneoptera</taxon>
        <taxon>Hemiptera</taxon>
        <taxon>Heteroptera</taxon>
        <taxon>Panheteroptera</taxon>
        <taxon>Cimicomorpha</taxon>
        <taxon>Miridae</taxon>
        <taxon>Mirini</taxon>
        <taxon>Apolygus</taxon>
    </lineage>
</organism>
<accession>A0A6A4K7G3</accession>
<dbReference type="PANTHER" id="PTHR48225:SF7">
    <property type="entry name" value="MEIOSIS-SPECIFIC PROTEIN HOP1"/>
    <property type="match status" value="1"/>
</dbReference>
<evidence type="ECO:0000256" key="5">
    <source>
        <dbReference type="ARBA" id="ARBA00023254"/>
    </source>
</evidence>
<dbReference type="InterPro" id="IPR036570">
    <property type="entry name" value="HORMA_dom_sf"/>
</dbReference>
<sequence length="431" mass="48941">MFMMKPLFALPVTTPKGSLTLAKQFTILTLSLVTYSRGIFPAYAFSEKSYNGFAIKVLSGRRVCCNAYLFTKWLKSAFSALEKRFMRELCFEVMDVKNQTLEYYSLSYQYNEDSIQCSISASEKKITDIDSTTFQRSLAHLISSALKHMKRLEPLPEAFRLQLRIHYYDERTPENFIPDYFSDTELDTNEKPGTLAVSLGSIETPFHGMTLKIAGCYRFGVEHENGNKDGMLSIQNPDKKEKLSIIENQAEGIEENETKPTEGPTQKKICRADLRKTAILNTIQSKKPDVKSPVSGVKSNEKPSSPRTSKIKVCYRRKPTSTVDSSSRVTCVKCAEDNRDSTCLDTSLVSKKLTMEMVEKVAIFRQIVFKLRWFAVVSTSTLVEECQLSLDRAKTVIGKLTRKKLLTPSTRSDNYNVNTSLLVAFINDYFR</sequence>
<keyword evidence="5" id="KW-0469">Meiosis</keyword>
<reference evidence="6" key="1">
    <citation type="journal article" date="2021" name="Mol. Ecol. Resour.">
        <title>Apolygus lucorum genome provides insights into omnivorousness and mesophyll feeding.</title>
        <authorList>
            <person name="Liu Y."/>
            <person name="Liu H."/>
            <person name="Wang H."/>
            <person name="Huang T."/>
            <person name="Liu B."/>
            <person name="Yang B."/>
            <person name="Yin L."/>
            <person name="Li B."/>
            <person name="Zhang Y."/>
            <person name="Zhang S."/>
            <person name="Jiang F."/>
            <person name="Zhang X."/>
            <person name="Ren Y."/>
            <person name="Wang B."/>
            <person name="Wang S."/>
            <person name="Lu Y."/>
            <person name="Wu K."/>
            <person name="Fan W."/>
            <person name="Wang G."/>
        </authorList>
    </citation>
    <scope>NUCLEOTIDE SEQUENCE</scope>
    <source>
        <strain evidence="6">12Hb</strain>
    </source>
</reference>
<keyword evidence="4" id="KW-0539">Nucleus</keyword>
<name>A0A6A4K7G3_APOLU</name>
<keyword evidence="3" id="KW-0158">Chromosome</keyword>
<dbReference type="Pfam" id="PF02301">
    <property type="entry name" value="HORMA"/>
    <property type="match status" value="1"/>
</dbReference>
<dbReference type="InterPro" id="IPR003511">
    <property type="entry name" value="HORMA_dom"/>
</dbReference>
<keyword evidence="7" id="KW-1185">Reference proteome</keyword>
<dbReference type="GO" id="GO:0005634">
    <property type="term" value="C:nucleus"/>
    <property type="evidence" value="ECO:0007669"/>
    <property type="project" value="UniProtKB-SubCell"/>
</dbReference>
<gene>
    <name evidence="6" type="ORF">GE061_013646</name>
</gene>
<dbReference type="InterPro" id="IPR051294">
    <property type="entry name" value="HORMA_MeioticProgression"/>
</dbReference>
<evidence type="ECO:0000256" key="1">
    <source>
        <dbReference type="ARBA" id="ARBA00004123"/>
    </source>
</evidence>
<dbReference type="EMBL" id="WIXP02000005">
    <property type="protein sequence ID" value="KAF6210540.1"/>
    <property type="molecule type" value="Genomic_DNA"/>
</dbReference>
<comment type="caution">
    <text evidence="6">The sequence shown here is derived from an EMBL/GenBank/DDBJ whole genome shotgun (WGS) entry which is preliminary data.</text>
</comment>